<feature type="region of interest" description="Disordered" evidence="2">
    <location>
        <begin position="1"/>
        <end position="20"/>
    </location>
</feature>
<dbReference type="Gene3D" id="2.130.10.10">
    <property type="entry name" value="YVTN repeat-like/Quinoprotein amine dehydrogenase"/>
    <property type="match status" value="1"/>
</dbReference>
<dbReference type="InterPro" id="IPR001680">
    <property type="entry name" value="WD40_rpt"/>
</dbReference>
<proteinExistence type="predicted"/>
<dbReference type="InterPro" id="IPR036322">
    <property type="entry name" value="WD40_repeat_dom_sf"/>
</dbReference>
<reference evidence="3" key="1">
    <citation type="submission" date="2023-06" db="EMBL/GenBank/DDBJ databases">
        <title>Survivors Of The Sea: Transcriptome response of Skeletonema marinoi to long-term dormancy.</title>
        <authorList>
            <person name="Pinder M.I.M."/>
            <person name="Kourtchenko O."/>
            <person name="Robertson E.K."/>
            <person name="Larsson T."/>
            <person name="Maumus F."/>
            <person name="Osuna-Cruz C.M."/>
            <person name="Vancaester E."/>
            <person name="Stenow R."/>
            <person name="Vandepoele K."/>
            <person name="Ploug H."/>
            <person name="Bruchert V."/>
            <person name="Godhe A."/>
            <person name="Topel M."/>
        </authorList>
    </citation>
    <scope>NUCLEOTIDE SEQUENCE</scope>
    <source>
        <strain evidence="3">R05AC</strain>
    </source>
</reference>
<organism evidence="3 4">
    <name type="scientific">Skeletonema marinoi</name>
    <dbReference type="NCBI Taxonomy" id="267567"/>
    <lineage>
        <taxon>Eukaryota</taxon>
        <taxon>Sar</taxon>
        <taxon>Stramenopiles</taxon>
        <taxon>Ochrophyta</taxon>
        <taxon>Bacillariophyta</taxon>
        <taxon>Coscinodiscophyceae</taxon>
        <taxon>Thalassiosirophycidae</taxon>
        <taxon>Thalassiosirales</taxon>
        <taxon>Skeletonemataceae</taxon>
        <taxon>Skeletonema</taxon>
        <taxon>Skeletonema marinoi-dohrnii complex</taxon>
    </lineage>
</organism>
<evidence type="ECO:0000313" key="4">
    <source>
        <dbReference type="Proteomes" id="UP001224775"/>
    </source>
</evidence>
<evidence type="ECO:0000256" key="1">
    <source>
        <dbReference type="PROSITE-ProRule" id="PRU00221"/>
    </source>
</evidence>
<dbReference type="AlphaFoldDB" id="A0AAD9DFU4"/>
<comment type="caution">
    <text evidence="3">The sequence shown here is derived from an EMBL/GenBank/DDBJ whole genome shotgun (WGS) entry which is preliminary data.</text>
</comment>
<dbReference type="SUPFAM" id="SSF50978">
    <property type="entry name" value="WD40 repeat-like"/>
    <property type="match status" value="1"/>
</dbReference>
<name>A0AAD9DFU4_9STRA</name>
<dbReference type="EMBL" id="JATAAI010000007">
    <property type="protein sequence ID" value="KAK1744285.1"/>
    <property type="molecule type" value="Genomic_DNA"/>
</dbReference>
<keyword evidence="1" id="KW-0853">WD repeat</keyword>
<dbReference type="InterPro" id="IPR015943">
    <property type="entry name" value="WD40/YVTN_repeat-like_dom_sf"/>
</dbReference>
<keyword evidence="4" id="KW-1185">Reference proteome</keyword>
<protein>
    <submittedName>
        <fullName evidence="3">Uncharacterized protein</fullName>
    </submittedName>
</protein>
<sequence>MSKRPFSPKSRAHGRPPVKRCPSGGEIIAAAIKAANNDNLPPELCDDSLLHVLSYADTSSLVHFTRGTNNAIRGTTLDGKIWKDAFDNHHLAPLDVESNSNPPDYYNALRRRLTLFSNLSGKTMRRNKQLKHSYNLPSRFFHFVPILPNHLMHYPPAGVENNSDNDISFHLVDSQHHGDGDSDLEDDDFNDVNNDLDQIIYSSNFDPPPVEFSCDSYSLTSAGTGSELVFLNPFSGTVEVRNVLDNAVGDDEAILEQAMMQASESILNQRQQHDSSSLHHHDDENSEIIAGEAFHRSSMYDTPPKQVLYSVDDYFDLDLNEYFGEHTPFQNRRSSGNVTSDWVGVDSHSALSDSNSLTGTLIGAARILTVEPEQRGEEEIACTEVFAWSTFDHKTGEVVVGGNASSPYCFKHVVKVAGSFYFLDVCANKHKVFAAFQVGSCPFEVVTPDDVEARRRARGNRVLAEINDDDSVVNEDGEPIRMSRTIFCLPLIKCDDSQPSTPESIRSKFPTPDSSIKAEYPVSSFSIDPTGNNLVVGTVNGTVEIWDTSRSTNPRRRQLLSVRQSFLKRHRAMTLDERNTSKPVEMNESIDKPSDNELEDATTIRESSIQDDIALLAIGGEEIPHKHPTSKISQIYLPRHLTAQKCGFVTKQRNPDYGTTLLLWQTPSMFLEEAARSSGDRFKITAMINVPLSAQCHPEVHYDGRRLLVFGKDHIGLIILVYHVLGTRFDQDEFNDYKKTILNAKGEESGGVINLEEECRVKFVNRIRHAGLDGLAYFDSMLMTANERYVVINTKAGHLIGCDGRNACEGLFIIDLEDSRNCEAET</sequence>
<feature type="repeat" description="WD" evidence="1">
    <location>
        <begin position="522"/>
        <end position="556"/>
    </location>
</feature>
<dbReference type="Proteomes" id="UP001224775">
    <property type="component" value="Unassembled WGS sequence"/>
</dbReference>
<accession>A0AAD9DFU4</accession>
<dbReference type="PROSITE" id="PS50082">
    <property type="entry name" value="WD_REPEATS_2"/>
    <property type="match status" value="1"/>
</dbReference>
<evidence type="ECO:0000256" key="2">
    <source>
        <dbReference type="SAM" id="MobiDB-lite"/>
    </source>
</evidence>
<evidence type="ECO:0000313" key="3">
    <source>
        <dbReference type="EMBL" id="KAK1744285.1"/>
    </source>
</evidence>
<gene>
    <name evidence="3" type="ORF">QTG54_004818</name>
</gene>